<evidence type="ECO:0000256" key="4">
    <source>
        <dbReference type="ARBA" id="ARBA00023136"/>
    </source>
</evidence>
<evidence type="ECO:0000256" key="6">
    <source>
        <dbReference type="SAM" id="MobiDB-lite"/>
    </source>
</evidence>
<dbReference type="Proteomes" id="UP000245910">
    <property type="component" value="Chromosome III"/>
</dbReference>
<dbReference type="AlphaFoldDB" id="A0A2L2U3D1"/>
<keyword evidence="3 7" id="KW-1133">Transmembrane helix</keyword>
<feature type="compositionally biased region" description="Polar residues" evidence="6">
    <location>
        <begin position="298"/>
        <end position="311"/>
    </location>
</feature>
<evidence type="ECO:0000259" key="8">
    <source>
        <dbReference type="Pfam" id="PF20684"/>
    </source>
</evidence>
<feature type="transmembrane region" description="Helical" evidence="7">
    <location>
        <begin position="20"/>
        <end position="41"/>
    </location>
</feature>
<keyword evidence="2 7" id="KW-0812">Transmembrane</keyword>
<proteinExistence type="inferred from homology"/>
<feature type="transmembrane region" description="Helical" evidence="7">
    <location>
        <begin position="194"/>
        <end position="217"/>
    </location>
</feature>
<feature type="region of interest" description="Disordered" evidence="6">
    <location>
        <begin position="296"/>
        <end position="337"/>
    </location>
</feature>
<evidence type="ECO:0000256" key="1">
    <source>
        <dbReference type="ARBA" id="ARBA00004141"/>
    </source>
</evidence>
<protein>
    <recommendedName>
        <fullName evidence="8">Rhodopsin domain-containing protein</fullName>
    </recommendedName>
</protein>
<dbReference type="InterPro" id="IPR049326">
    <property type="entry name" value="Rhodopsin_dom_fungi"/>
</dbReference>
<evidence type="ECO:0000313" key="10">
    <source>
        <dbReference type="Proteomes" id="UP000245910"/>
    </source>
</evidence>
<dbReference type="GO" id="GO:0016020">
    <property type="term" value="C:membrane"/>
    <property type="evidence" value="ECO:0007669"/>
    <property type="project" value="UniProtKB-SubCell"/>
</dbReference>
<keyword evidence="10" id="KW-1185">Reference proteome</keyword>
<evidence type="ECO:0000313" key="9">
    <source>
        <dbReference type="EMBL" id="CEI70420.1"/>
    </source>
</evidence>
<feature type="transmembrane region" description="Helical" evidence="7">
    <location>
        <begin position="53"/>
        <end position="75"/>
    </location>
</feature>
<feature type="compositionally biased region" description="Basic and acidic residues" evidence="6">
    <location>
        <begin position="316"/>
        <end position="328"/>
    </location>
</feature>
<dbReference type="PANTHER" id="PTHR33048:SF146">
    <property type="entry name" value="INTEGRAL MEMBRANE PROTEIN"/>
    <property type="match status" value="1"/>
</dbReference>
<feature type="transmembrane region" description="Helical" evidence="7">
    <location>
        <begin position="267"/>
        <end position="289"/>
    </location>
</feature>
<sequence length="372" mass="41531">MGWVLNASPQVEQISEYPKIIGITVTLTVLALAIVTARLYIRWKARGMAGDDWMSALSMVFALVYSCICIAQTRYGLGLPIPDRPKENLVPYTRINFAGRPFYQLGISFFKIALLISYLRLLRGTDQKTYRNVIWLMIAFVFMSHLGCTLALVFSCSPVSLPYRHDRLDADLLQVDKSWNPLKEGQCLPPGPSFTGYAVVTIVSDIVVAVLPIPVLVKLEIKLAKKIGLIAIFTLGIFTTVCSIQRYRQIDRIQNPKDGNSTMLVLWGTIEFNVGNIVSSLPFLAPIFIKRAREYRSKPSSHNTPNRNRLGSNGYKLKDLGHTGKREPSVFTSTRNSSQENILHGGIVKSVTYSVEVDKAKSDGLESDSKRL</sequence>
<name>A0A2L2U3D1_9HYPO</name>
<feature type="transmembrane region" description="Helical" evidence="7">
    <location>
        <begin position="229"/>
        <end position="247"/>
    </location>
</feature>
<organism evidence="9 10">
    <name type="scientific">Fusarium venenatum</name>
    <dbReference type="NCBI Taxonomy" id="56646"/>
    <lineage>
        <taxon>Eukaryota</taxon>
        <taxon>Fungi</taxon>
        <taxon>Dikarya</taxon>
        <taxon>Ascomycota</taxon>
        <taxon>Pezizomycotina</taxon>
        <taxon>Sordariomycetes</taxon>
        <taxon>Hypocreomycetidae</taxon>
        <taxon>Hypocreales</taxon>
        <taxon>Nectriaceae</taxon>
        <taxon>Fusarium</taxon>
    </lineage>
</organism>
<feature type="domain" description="Rhodopsin" evidence="8">
    <location>
        <begin position="37"/>
        <end position="288"/>
    </location>
</feature>
<dbReference type="Pfam" id="PF20684">
    <property type="entry name" value="Fung_rhodopsin"/>
    <property type="match status" value="1"/>
</dbReference>
<comment type="similarity">
    <text evidence="5">Belongs to the SAT4 family.</text>
</comment>
<comment type="subcellular location">
    <subcellularLocation>
        <location evidence="1">Membrane</location>
        <topology evidence="1">Multi-pass membrane protein</topology>
    </subcellularLocation>
</comment>
<evidence type="ECO:0000256" key="2">
    <source>
        <dbReference type="ARBA" id="ARBA00022692"/>
    </source>
</evidence>
<evidence type="ECO:0000256" key="3">
    <source>
        <dbReference type="ARBA" id="ARBA00022989"/>
    </source>
</evidence>
<dbReference type="PANTHER" id="PTHR33048">
    <property type="entry name" value="PTH11-LIKE INTEGRAL MEMBRANE PROTEIN (AFU_ORTHOLOGUE AFUA_5G11245)"/>
    <property type="match status" value="1"/>
</dbReference>
<reference evidence="10" key="1">
    <citation type="submission" date="2014-10" db="EMBL/GenBank/DDBJ databases">
        <authorList>
            <person name="King R."/>
        </authorList>
    </citation>
    <scope>NUCLEOTIDE SEQUENCE [LARGE SCALE GENOMIC DNA]</scope>
    <source>
        <strain evidence="10">A3/5</strain>
    </source>
</reference>
<feature type="transmembrane region" description="Helical" evidence="7">
    <location>
        <begin position="102"/>
        <end position="121"/>
    </location>
</feature>
<evidence type="ECO:0000256" key="5">
    <source>
        <dbReference type="ARBA" id="ARBA00038359"/>
    </source>
</evidence>
<keyword evidence="4 7" id="KW-0472">Membrane</keyword>
<feature type="transmembrane region" description="Helical" evidence="7">
    <location>
        <begin position="133"/>
        <end position="154"/>
    </location>
</feature>
<dbReference type="InterPro" id="IPR052337">
    <property type="entry name" value="SAT4-like"/>
</dbReference>
<dbReference type="EMBL" id="LN649231">
    <property type="protein sequence ID" value="CEI70420.1"/>
    <property type="molecule type" value="Genomic_DNA"/>
</dbReference>
<accession>A0A2L2U3D1</accession>
<evidence type="ECO:0000256" key="7">
    <source>
        <dbReference type="SAM" id="Phobius"/>
    </source>
</evidence>